<evidence type="ECO:0000256" key="1">
    <source>
        <dbReference type="SAM" id="Coils"/>
    </source>
</evidence>
<dbReference type="AlphaFoldDB" id="A0A1S2M9B6"/>
<gene>
    <name evidence="3" type="ORF">AWH56_05945</name>
</gene>
<dbReference type="SUPFAM" id="SSF54427">
    <property type="entry name" value="NTF2-like"/>
    <property type="match status" value="1"/>
</dbReference>
<dbReference type="InterPro" id="IPR032710">
    <property type="entry name" value="NTF2-like_dom_sf"/>
</dbReference>
<accession>A0A1S2M9B6</accession>
<protein>
    <submittedName>
        <fullName evidence="3">DUF4440 domain-containing protein</fullName>
    </submittedName>
</protein>
<dbReference type="Gene3D" id="3.10.450.50">
    <property type="match status" value="1"/>
</dbReference>
<sequence length="138" mass="16179">MKVDTLSFQALDFYKKNKEHIKELEERHTGLEVRKSREELDKILADDFFEIGSSGYMFDKKECLESGVVLTEMSLHNHEIYPLSSDVVLSTYFVVDKTRKRNTLRSSIWKFIDGRWQLYFHQGTISPLQLNDVLKGSN</sequence>
<organism evidence="3">
    <name type="scientific">Anaerobacillus isosaccharinicus</name>
    <dbReference type="NCBI Taxonomy" id="1532552"/>
    <lineage>
        <taxon>Bacteria</taxon>
        <taxon>Bacillati</taxon>
        <taxon>Bacillota</taxon>
        <taxon>Bacilli</taxon>
        <taxon>Bacillales</taxon>
        <taxon>Bacillaceae</taxon>
        <taxon>Anaerobacillus</taxon>
    </lineage>
</organism>
<comment type="caution">
    <text evidence="3">The sequence shown here is derived from an EMBL/GenBank/DDBJ whole genome shotgun (WGS) entry which is preliminary data.</text>
</comment>
<feature type="coiled-coil region" evidence="1">
    <location>
        <begin position="14"/>
        <end position="41"/>
    </location>
</feature>
<evidence type="ECO:0000313" key="3">
    <source>
        <dbReference type="EMBL" id="OIJ21204.1"/>
    </source>
</evidence>
<name>A0A1S2M9B6_9BACI</name>
<dbReference type="InterPro" id="IPR027843">
    <property type="entry name" value="DUF4440"/>
</dbReference>
<feature type="domain" description="DUF4440" evidence="2">
    <location>
        <begin position="21"/>
        <end position="118"/>
    </location>
</feature>
<keyword evidence="1" id="KW-0175">Coiled coil</keyword>
<dbReference type="Pfam" id="PF14534">
    <property type="entry name" value="DUF4440"/>
    <property type="match status" value="1"/>
</dbReference>
<reference evidence="3" key="1">
    <citation type="submission" date="2016-10" db="EMBL/GenBank/DDBJ databases">
        <title>Draft genome sequences of four alkaliphilic bacteria belonging to the Anaerobacillus genus.</title>
        <authorList>
            <person name="Bassil N.M."/>
            <person name="Lloyd J.R."/>
        </authorList>
    </citation>
    <scope>NUCLEOTIDE SEQUENCE [LARGE SCALE GENOMIC DNA]</scope>
    <source>
        <strain evidence="3">NB2006</strain>
    </source>
</reference>
<proteinExistence type="predicted"/>
<evidence type="ECO:0000259" key="2">
    <source>
        <dbReference type="Pfam" id="PF14534"/>
    </source>
</evidence>
<dbReference type="EMBL" id="LQXD01000056">
    <property type="protein sequence ID" value="OIJ21204.1"/>
    <property type="molecule type" value="Genomic_DNA"/>
</dbReference>